<dbReference type="Proteomes" id="UP000784294">
    <property type="component" value="Unassembled WGS sequence"/>
</dbReference>
<evidence type="ECO:0000313" key="3">
    <source>
        <dbReference type="Proteomes" id="UP000784294"/>
    </source>
</evidence>
<comment type="caution">
    <text evidence="2">The sequence shown here is derived from an EMBL/GenBank/DDBJ whole genome shotgun (WGS) entry which is preliminary data.</text>
</comment>
<name>A0A3S5AQ22_9PLAT</name>
<keyword evidence="3" id="KW-1185">Reference proteome</keyword>
<sequence>METGILLNAAGDRSSVKFPKDGPPNTSGVTPETEPGKEEVIIVAIGVATMVEVAVTKQPVVVILADVVVPLPVPDGEGEGPPSVLFASLMRNGGTR</sequence>
<reference evidence="2" key="1">
    <citation type="submission" date="2018-11" db="EMBL/GenBank/DDBJ databases">
        <authorList>
            <consortium name="Pathogen Informatics"/>
        </authorList>
    </citation>
    <scope>NUCLEOTIDE SEQUENCE</scope>
</reference>
<evidence type="ECO:0000313" key="2">
    <source>
        <dbReference type="EMBL" id="VEL29190.1"/>
    </source>
</evidence>
<gene>
    <name evidence="2" type="ORF">PXEA_LOCUS22630</name>
</gene>
<dbReference type="EMBL" id="CAAALY010101089">
    <property type="protein sequence ID" value="VEL29190.1"/>
    <property type="molecule type" value="Genomic_DNA"/>
</dbReference>
<proteinExistence type="predicted"/>
<evidence type="ECO:0000256" key="1">
    <source>
        <dbReference type="SAM" id="MobiDB-lite"/>
    </source>
</evidence>
<dbReference type="AlphaFoldDB" id="A0A3S5AQ22"/>
<accession>A0A3S5AQ22</accession>
<protein>
    <submittedName>
        <fullName evidence="2">Uncharacterized protein</fullName>
    </submittedName>
</protein>
<feature type="region of interest" description="Disordered" evidence="1">
    <location>
        <begin position="12"/>
        <end position="34"/>
    </location>
</feature>
<organism evidence="2 3">
    <name type="scientific">Protopolystoma xenopodis</name>
    <dbReference type="NCBI Taxonomy" id="117903"/>
    <lineage>
        <taxon>Eukaryota</taxon>
        <taxon>Metazoa</taxon>
        <taxon>Spiralia</taxon>
        <taxon>Lophotrochozoa</taxon>
        <taxon>Platyhelminthes</taxon>
        <taxon>Monogenea</taxon>
        <taxon>Polyopisthocotylea</taxon>
        <taxon>Polystomatidea</taxon>
        <taxon>Polystomatidae</taxon>
        <taxon>Protopolystoma</taxon>
    </lineage>
</organism>